<dbReference type="PANTHER" id="PTHR11461:SF211">
    <property type="entry name" value="GH10112P-RELATED"/>
    <property type="match status" value="1"/>
</dbReference>
<evidence type="ECO:0000256" key="1">
    <source>
        <dbReference type="ARBA" id="ARBA00009500"/>
    </source>
</evidence>
<gene>
    <name evidence="6" type="ORF">X798_06182</name>
</gene>
<evidence type="ECO:0000256" key="4">
    <source>
        <dbReference type="SAM" id="SignalP"/>
    </source>
</evidence>
<feature type="domain" description="Serpin" evidence="5">
    <location>
        <begin position="48"/>
        <end position="406"/>
    </location>
</feature>
<organism evidence="6 7">
    <name type="scientific">Onchocerca flexuosa</name>
    <dbReference type="NCBI Taxonomy" id="387005"/>
    <lineage>
        <taxon>Eukaryota</taxon>
        <taxon>Metazoa</taxon>
        <taxon>Ecdysozoa</taxon>
        <taxon>Nematoda</taxon>
        <taxon>Chromadorea</taxon>
        <taxon>Rhabditida</taxon>
        <taxon>Spirurina</taxon>
        <taxon>Spiruromorpha</taxon>
        <taxon>Filarioidea</taxon>
        <taxon>Onchocercidae</taxon>
        <taxon>Onchocerca</taxon>
    </lineage>
</organism>
<dbReference type="SUPFAM" id="SSF56574">
    <property type="entry name" value="Serpins"/>
    <property type="match status" value="1"/>
</dbReference>
<evidence type="ECO:0000313" key="7">
    <source>
        <dbReference type="Proteomes" id="UP000242913"/>
    </source>
</evidence>
<dbReference type="SMART" id="SM00093">
    <property type="entry name" value="SERPIN"/>
    <property type="match status" value="1"/>
</dbReference>
<feature type="signal peptide" evidence="4">
    <location>
        <begin position="1"/>
        <end position="20"/>
    </location>
</feature>
<dbReference type="Pfam" id="PF00079">
    <property type="entry name" value="Serpin"/>
    <property type="match status" value="1"/>
</dbReference>
<dbReference type="Gene3D" id="2.30.39.10">
    <property type="entry name" value="Alpha-1-antitrypsin, domain 1"/>
    <property type="match status" value="1"/>
</dbReference>
<sequence length="474" mass="53904">MKFTGMIFVIVTVLIGTCHGQFSQNSRLCPEDPATRLLLATSKMDFSLKLLKHSSATSESCFLSPFTVITALSVLYQGAGSDIQSEMATLDGGQFASIFGNLGHCIGNVEGELSQEDSAFGESAKLWIKKDFPMNPNFRSTTIMLHDIMVEESKFAHKRDFNLVQTAAKWLKENDNGRANDVIFINFGFSLFFIKELHFEAKWKYQFLPLNVETNFNLSPTETINLPMMRRTEKFPFYEDENVQVISLPFEKFQTQMIIILPKLINGLEEVEMELTGEKLNHYIDSFAINEMTVIIPKILTRKELELSDGLQKMGLQSIFSESANFNGISDQKLFVTKHIGNLAFMKITEEGININSTNTSPEDSQMIDDDLYSVNSRIVDATHPFLYIISDNQKNILWIGRYLGINDELPTNEKINEQNMDVDSEDEDELEEEEETENDEEMDCDDVGSFLGADEFENLQEEIGDINFEELIN</sequence>
<dbReference type="OrthoDB" id="9518664at2759"/>
<feature type="chain" id="PRO_5013099390" description="Serpin domain-containing protein" evidence="4">
    <location>
        <begin position="21"/>
        <end position="474"/>
    </location>
</feature>
<dbReference type="Proteomes" id="UP000242913">
    <property type="component" value="Unassembled WGS sequence"/>
</dbReference>
<dbReference type="InterPro" id="IPR023796">
    <property type="entry name" value="Serpin_dom"/>
</dbReference>
<keyword evidence="7" id="KW-1185">Reference proteome</keyword>
<feature type="compositionally biased region" description="Acidic residues" evidence="3">
    <location>
        <begin position="421"/>
        <end position="445"/>
    </location>
</feature>
<dbReference type="InterPro" id="IPR036186">
    <property type="entry name" value="Serpin_sf"/>
</dbReference>
<proteinExistence type="inferred from homology"/>
<comment type="similarity">
    <text evidence="1 2">Belongs to the serpin family.</text>
</comment>
<protein>
    <recommendedName>
        <fullName evidence="5">Serpin domain-containing protein</fullName>
    </recommendedName>
</protein>
<dbReference type="AlphaFoldDB" id="A0A238BN35"/>
<dbReference type="EMBL" id="KZ270058">
    <property type="protein sequence ID" value="OZC06817.1"/>
    <property type="molecule type" value="Genomic_DNA"/>
</dbReference>
<dbReference type="Gene3D" id="3.30.497.10">
    <property type="entry name" value="Antithrombin, subunit I, domain 2"/>
    <property type="match status" value="1"/>
</dbReference>
<dbReference type="InterPro" id="IPR042178">
    <property type="entry name" value="Serpin_sf_1"/>
</dbReference>
<keyword evidence="4" id="KW-0732">Signal</keyword>
<feature type="region of interest" description="Disordered" evidence="3">
    <location>
        <begin position="416"/>
        <end position="445"/>
    </location>
</feature>
<reference evidence="6 7" key="1">
    <citation type="submission" date="2015-12" db="EMBL/GenBank/DDBJ databases">
        <title>Draft genome of the nematode, Onchocerca flexuosa.</title>
        <authorList>
            <person name="Mitreva M."/>
        </authorList>
    </citation>
    <scope>NUCLEOTIDE SEQUENCE [LARGE SCALE GENOMIC DNA]</scope>
    <source>
        <strain evidence="6">Red Deer</strain>
    </source>
</reference>
<dbReference type="InterPro" id="IPR042185">
    <property type="entry name" value="Serpin_sf_2"/>
</dbReference>
<dbReference type="GO" id="GO:0005615">
    <property type="term" value="C:extracellular space"/>
    <property type="evidence" value="ECO:0007669"/>
    <property type="project" value="InterPro"/>
</dbReference>
<evidence type="ECO:0000256" key="3">
    <source>
        <dbReference type="SAM" id="MobiDB-lite"/>
    </source>
</evidence>
<name>A0A238BN35_9BILA</name>
<dbReference type="GO" id="GO:0004867">
    <property type="term" value="F:serine-type endopeptidase inhibitor activity"/>
    <property type="evidence" value="ECO:0007669"/>
    <property type="project" value="InterPro"/>
</dbReference>
<evidence type="ECO:0000259" key="5">
    <source>
        <dbReference type="SMART" id="SM00093"/>
    </source>
</evidence>
<evidence type="ECO:0000256" key="2">
    <source>
        <dbReference type="RuleBase" id="RU000411"/>
    </source>
</evidence>
<evidence type="ECO:0000313" key="6">
    <source>
        <dbReference type="EMBL" id="OZC06817.1"/>
    </source>
</evidence>
<dbReference type="PANTHER" id="PTHR11461">
    <property type="entry name" value="SERINE PROTEASE INHIBITOR, SERPIN"/>
    <property type="match status" value="1"/>
</dbReference>
<dbReference type="InterPro" id="IPR000215">
    <property type="entry name" value="Serpin_fam"/>
</dbReference>
<dbReference type="CDD" id="cd00172">
    <property type="entry name" value="serpin"/>
    <property type="match status" value="1"/>
</dbReference>
<accession>A0A238BN35</accession>